<evidence type="ECO:0000256" key="5">
    <source>
        <dbReference type="ARBA" id="ARBA00023136"/>
    </source>
</evidence>
<feature type="transmembrane region" description="Helical" evidence="7">
    <location>
        <begin position="380"/>
        <end position="399"/>
    </location>
</feature>
<evidence type="ECO:0000313" key="11">
    <source>
        <dbReference type="EMBL" id="SNV16459.1"/>
    </source>
</evidence>
<evidence type="ECO:0000259" key="9">
    <source>
        <dbReference type="Pfam" id="PF12704"/>
    </source>
</evidence>
<reference evidence="10 12" key="1">
    <citation type="submission" date="2016-02" db="EMBL/GenBank/DDBJ databases">
        <authorList>
            <person name="Holder M.E."/>
            <person name="Ajami N.J."/>
            <person name="Petrosino J.F."/>
        </authorList>
    </citation>
    <scope>NUCLEOTIDE SEQUENCE [LARGE SCALE GENOMIC DNA]</scope>
    <source>
        <strain evidence="10 12">CCUG 32990</strain>
    </source>
</reference>
<sequence>MFIYLQLLKESFNFAIKSLRDNKLRTVLSLLGVTVGIFSIISVLAAVDSLNKMIQDQLSGLDKNMITLCKFSFAPTDVPQWKRFQFPQVTYQEFEQLQREMTNTEVVVYQIFGVNSSLKYGGKTIENVSVEAVSAGVEMLNDIKIAKGRFFTDTEANTGSAVIVLGHNIAQQLFGSEEPLDKEIRAFGRKMRVVGVLKRYGDMGDDTDEKAYTDANFVRTFIPTGPNGYPAAVTFKPKKGTDAIAYEETLRARVRTMRGLKPEQIDNFFLNKVSSFTDMIDETISMMNLIGWIIGGFSILVGGFGIANIMFVSVKERTNLIGVQKSLGAKNQFILFQFLFEAVLLAIIGGLAGLLLVWLLTFALSGISETFHFILSFKNIAIGLGISFVVGLLSGIIPASSAARLNPVEAIRTGQ</sequence>
<evidence type="ECO:0000313" key="10">
    <source>
        <dbReference type="EMBL" id="AMD85672.1"/>
    </source>
</evidence>
<feature type="domain" description="ABC3 transporter permease C-terminal" evidence="8">
    <location>
        <begin position="293"/>
        <end position="407"/>
    </location>
</feature>
<dbReference type="Pfam" id="PF12704">
    <property type="entry name" value="MacB_PCD"/>
    <property type="match status" value="1"/>
</dbReference>
<dbReference type="GO" id="GO:0005524">
    <property type="term" value="F:ATP binding"/>
    <property type="evidence" value="ECO:0007669"/>
    <property type="project" value="UniProtKB-KW"/>
</dbReference>
<comment type="subcellular location">
    <subcellularLocation>
        <location evidence="1">Cell membrane</location>
        <topology evidence="1">Multi-pass membrane protein</topology>
    </subcellularLocation>
</comment>
<organism evidence="11 13">
    <name type="scientific">Capnocytophaga haemolytica</name>
    <dbReference type="NCBI Taxonomy" id="45243"/>
    <lineage>
        <taxon>Bacteria</taxon>
        <taxon>Pseudomonadati</taxon>
        <taxon>Bacteroidota</taxon>
        <taxon>Flavobacteriia</taxon>
        <taxon>Flavobacteriales</taxon>
        <taxon>Flavobacteriaceae</taxon>
        <taxon>Capnocytophaga</taxon>
    </lineage>
</organism>
<comment type="similarity">
    <text evidence="6">Belongs to the ABC-4 integral membrane protein family.</text>
</comment>
<keyword evidence="3 7" id="KW-0812">Transmembrane</keyword>
<keyword evidence="12" id="KW-1185">Reference proteome</keyword>
<dbReference type="Proteomes" id="UP000065822">
    <property type="component" value="Chromosome"/>
</dbReference>
<keyword evidence="11" id="KW-0067">ATP-binding</keyword>
<keyword evidence="11" id="KW-0378">Hydrolase</keyword>
<dbReference type="GO" id="GO:0016787">
    <property type="term" value="F:hydrolase activity"/>
    <property type="evidence" value="ECO:0007669"/>
    <property type="project" value="UniProtKB-KW"/>
</dbReference>
<dbReference type="InterPro" id="IPR003838">
    <property type="entry name" value="ABC3_permease_C"/>
</dbReference>
<keyword evidence="5 7" id="KW-0472">Membrane</keyword>
<dbReference type="EMBL" id="LT906449">
    <property type="protein sequence ID" value="SNV16459.1"/>
    <property type="molecule type" value="Genomic_DNA"/>
</dbReference>
<keyword evidence="4 7" id="KW-1133">Transmembrane helix</keyword>
<keyword evidence="2" id="KW-1003">Cell membrane</keyword>
<dbReference type="PANTHER" id="PTHR30572">
    <property type="entry name" value="MEMBRANE COMPONENT OF TRANSPORTER-RELATED"/>
    <property type="match status" value="1"/>
</dbReference>
<evidence type="ECO:0000256" key="1">
    <source>
        <dbReference type="ARBA" id="ARBA00004651"/>
    </source>
</evidence>
<accession>A0AAX2H154</accession>
<evidence type="ECO:0000313" key="13">
    <source>
        <dbReference type="Proteomes" id="UP000215539"/>
    </source>
</evidence>
<evidence type="ECO:0000313" key="12">
    <source>
        <dbReference type="Proteomes" id="UP000065822"/>
    </source>
</evidence>
<dbReference type="Pfam" id="PF02687">
    <property type="entry name" value="FtsX"/>
    <property type="match status" value="1"/>
</dbReference>
<name>A0AAX2H154_9FLAO</name>
<evidence type="ECO:0000256" key="2">
    <source>
        <dbReference type="ARBA" id="ARBA00022475"/>
    </source>
</evidence>
<evidence type="ECO:0000256" key="6">
    <source>
        <dbReference type="ARBA" id="ARBA00038076"/>
    </source>
</evidence>
<feature type="transmembrane region" description="Helical" evidence="7">
    <location>
        <begin position="27"/>
        <end position="47"/>
    </location>
</feature>
<feature type="transmembrane region" description="Helical" evidence="7">
    <location>
        <begin position="289"/>
        <end position="312"/>
    </location>
</feature>
<evidence type="ECO:0000256" key="4">
    <source>
        <dbReference type="ARBA" id="ARBA00022989"/>
    </source>
</evidence>
<dbReference type="Proteomes" id="UP000215539">
    <property type="component" value="Chromosome 1"/>
</dbReference>
<dbReference type="GO" id="GO:0005886">
    <property type="term" value="C:plasma membrane"/>
    <property type="evidence" value="ECO:0007669"/>
    <property type="project" value="UniProtKB-SubCell"/>
</dbReference>
<dbReference type="GO" id="GO:0022857">
    <property type="term" value="F:transmembrane transporter activity"/>
    <property type="evidence" value="ECO:0007669"/>
    <property type="project" value="TreeGrafter"/>
</dbReference>
<dbReference type="PANTHER" id="PTHR30572:SF4">
    <property type="entry name" value="ABC TRANSPORTER PERMEASE YTRF"/>
    <property type="match status" value="1"/>
</dbReference>
<gene>
    <name evidence="11" type="primary">macB_5</name>
    <name evidence="10" type="ORF">AXF12_09200</name>
    <name evidence="11" type="ORF">SAMEA44541418_02320</name>
</gene>
<protein>
    <submittedName>
        <fullName evidence="10">ABC transporter permease</fullName>
    </submittedName>
    <submittedName>
        <fullName evidence="11">Macrolide export ATP-binding/permease protein MacB</fullName>
        <ecNumber evidence="11">3.6.3.-</ecNumber>
    </submittedName>
</protein>
<dbReference type="RefSeq" id="WP_066430503.1">
    <property type="nucleotide sequence ID" value="NZ_CP014227.1"/>
</dbReference>
<reference evidence="11 13" key="2">
    <citation type="submission" date="2017-06" db="EMBL/GenBank/DDBJ databases">
        <authorList>
            <consortium name="Pathogen Informatics"/>
        </authorList>
    </citation>
    <scope>NUCLEOTIDE SEQUENCE [LARGE SCALE GENOMIC DNA]</scope>
    <source>
        <strain evidence="11 13">NCTC12947</strain>
    </source>
</reference>
<dbReference type="InterPro" id="IPR025857">
    <property type="entry name" value="MacB_PCD"/>
</dbReference>
<dbReference type="EMBL" id="CP014227">
    <property type="protein sequence ID" value="AMD85672.1"/>
    <property type="molecule type" value="Genomic_DNA"/>
</dbReference>
<keyword evidence="11" id="KW-0547">Nucleotide-binding</keyword>
<dbReference type="EC" id="3.6.3.-" evidence="11"/>
<evidence type="ECO:0000259" key="8">
    <source>
        <dbReference type="Pfam" id="PF02687"/>
    </source>
</evidence>
<evidence type="ECO:0000256" key="7">
    <source>
        <dbReference type="SAM" id="Phobius"/>
    </source>
</evidence>
<feature type="domain" description="MacB-like periplasmic core" evidence="9">
    <location>
        <begin position="26"/>
        <end position="252"/>
    </location>
</feature>
<dbReference type="AlphaFoldDB" id="A0AAX2H154"/>
<dbReference type="InterPro" id="IPR050250">
    <property type="entry name" value="Macrolide_Exporter_MacB"/>
</dbReference>
<proteinExistence type="inferred from homology"/>
<feature type="transmembrane region" description="Helical" evidence="7">
    <location>
        <begin position="333"/>
        <end position="360"/>
    </location>
</feature>
<dbReference type="KEGG" id="chg:AXF12_09200"/>
<evidence type="ECO:0000256" key="3">
    <source>
        <dbReference type="ARBA" id="ARBA00022692"/>
    </source>
</evidence>